<evidence type="ECO:0000256" key="1">
    <source>
        <dbReference type="SAM" id="MobiDB-lite"/>
    </source>
</evidence>
<feature type="compositionally biased region" description="Acidic residues" evidence="1">
    <location>
        <begin position="9"/>
        <end position="19"/>
    </location>
</feature>
<name>A0A834MYB8_VESGE</name>
<organism evidence="2 3">
    <name type="scientific">Vespula germanica</name>
    <name type="common">German yellow jacket</name>
    <name type="synonym">Paravespula germanica</name>
    <dbReference type="NCBI Taxonomy" id="30212"/>
    <lineage>
        <taxon>Eukaryota</taxon>
        <taxon>Metazoa</taxon>
        <taxon>Ecdysozoa</taxon>
        <taxon>Arthropoda</taxon>
        <taxon>Hexapoda</taxon>
        <taxon>Insecta</taxon>
        <taxon>Pterygota</taxon>
        <taxon>Neoptera</taxon>
        <taxon>Endopterygota</taxon>
        <taxon>Hymenoptera</taxon>
        <taxon>Apocrita</taxon>
        <taxon>Aculeata</taxon>
        <taxon>Vespoidea</taxon>
        <taxon>Vespidae</taxon>
        <taxon>Vespinae</taxon>
        <taxon>Vespula</taxon>
    </lineage>
</organism>
<dbReference type="EMBL" id="JACSDZ010000012">
    <property type="protein sequence ID" value="KAF7389835.1"/>
    <property type="molecule type" value="Genomic_DNA"/>
</dbReference>
<evidence type="ECO:0000313" key="2">
    <source>
        <dbReference type="EMBL" id="KAF7389835.1"/>
    </source>
</evidence>
<evidence type="ECO:0000313" key="3">
    <source>
        <dbReference type="Proteomes" id="UP000617340"/>
    </source>
</evidence>
<feature type="region of interest" description="Disordered" evidence="1">
    <location>
        <begin position="1"/>
        <end position="24"/>
    </location>
</feature>
<proteinExistence type="predicted"/>
<sequence length="151" mass="17099">MCSSTRMEEVEEEEEEEEEEGRRTWLSTPARVPISGMQSLMYRRFMTQRRESIEYRTPTPEKVSCADNVISARSEVTLMVGLVSDSDARTGFGLTRAKICIHEGCCRSCRCPLPPSGSSIRAREAQSPSQYLSISLSLLSKRQKRQRSGEE</sequence>
<reference evidence="2" key="1">
    <citation type="journal article" date="2020" name="G3 (Bethesda)">
        <title>High-Quality Assemblies for Three Invasive Social Wasps from the &lt;i&gt;Vespula&lt;/i&gt; Genus.</title>
        <authorList>
            <person name="Harrop T.W.R."/>
            <person name="Guhlin J."/>
            <person name="McLaughlin G.M."/>
            <person name="Permina E."/>
            <person name="Stockwell P."/>
            <person name="Gilligan J."/>
            <person name="Le Lec M.F."/>
            <person name="Gruber M.A.M."/>
            <person name="Quinn O."/>
            <person name="Lovegrove M."/>
            <person name="Duncan E.J."/>
            <person name="Remnant E.J."/>
            <person name="Van Eeckhoven J."/>
            <person name="Graham B."/>
            <person name="Knapp R.A."/>
            <person name="Langford K.W."/>
            <person name="Kronenberg Z."/>
            <person name="Press M.O."/>
            <person name="Eacker S.M."/>
            <person name="Wilson-Rankin E.E."/>
            <person name="Purcell J."/>
            <person name="Lester P.J."/>
            <person name="Dearden P.K."/>
        </authorList>
    </citation>
    <scope>NUCLEOTIDE SEQUENCE</scope>
    <source>
        <strain evidence="2">Linc-1</strain>
    </source>
</reference>
<gene>
    <name evidence="2" type="ORF">HZH68_011692</name>
</gene>
<dbReference type="Proteomes" id="UP000617340">
    <property type="component" value="Unassembled WGS sequence"/>
</dbReference>
<accession>A0A834MYB8</accession>
<dbReference type="AlphaFoldDB" id="A0A834MYB8"/>
<protein>
    <submittedName>
        <fullName evidence="2">Uncharacterized protein</fullName>
    </submittedName>
</protein>
<comment type="caution">
    <text evidence="2">The sequence shown here is derived from an EMBL/GenBank/DDBJ whole genome shotgun (WGS) entry which is preliminary data.</text>
</comment>
<keyword evidence="3" id="KW-1185">Reference proteome</keyword>